<dbReference type="Gene3D" id="1.20.1250.20">
    <property type="entry name" value="MFS general substrate transporter like domains"/>
    <property type="match status" value="1"/>
</dbReference>
<dbReference type="EMBL" id="CAJVPZ010024353">
    <property type="protein sequence ID" value="CAG8718882.1"/>
    <property type="molecule type" value="Genomic_DNA"/>
</dbReference>
<accession>A0A9N9I4B7</accession>
<keyword evidence="2" id="KW-1133">Transmembrane helix</keyword>
<feature type="transmembrane region" description="Helical" evidence="2">
    <location>
        <begin position="189"/>
        <end position="215"/>
    </location>
</feature>
<evidence type="ECO:0000313" key="3">
    <source>
        <dbReference type="EMBL" id="CAG8718882.1"/>
    </source>
</evidence>
<feature type="transmembrane region" description="Helical" evidence="2">
    <location>
        <begin position="95"/>
        <end position="115"/>
    </location>
</feature>
<dbReference type="PANTHER" id="PTHR23512:SF12">
    <property type="entry name" value="TRANSPORTER, PUTATIVE (AFU_ORTHOLOGUE AFUA_4G00260)-RELATED"/>
    <property type="match status" value="1"/>
</dbReference>
<name>A0A9N9I4B7_9GLOM</name>
<feature type="non-terminal residue" evidence="3">
    <location>
        <position position="290"/>
    </location>
</feature>
<feature type="transmembrane region" description="Helical" evidence="2">
    <location>
        <begin position="135"/>
        <end position="156"/>
    </location>
</feature>
<feature type="non-terminal residue" evidence="3">
    <location>
        <position position="1"/>
    </location>
</feature>
<sequence length="290" mass="31382">VSTVSKFTTLGGEDSDEESDFLPSFAKPTRLPPSLSTLDVVNEKVDLLEDKEMLIRNKRRSSTTSTLRDQSEHNQTLGGRRGSLKLNNVDKIIKMCAMACACTFGIGSHFVSHVIGPMKGILMEKLNLTNTQFSLLVASLTLCNTVIPIVSGLLVAKFGTTRSSIVVTTIILIGTLIVTAASWTGRIGLMILGFIIFGVDNLGATLFQTITGLLLDAHATKKTYILDENGVELGHEDDDLIALDSINTGFTHDIHDNMDYGQLRENEEVNIVAYEKAGVHATANAKLDSA</sequence>
<dbReference type="SUPFAM" id="SSF103473">
    <property type="entry name" value="MFS general substrate transporter"/>
    <property type="match status" value="1"/>
</dbReference>
<evidence type="ECO:0000256" key="2">
    <source>
        <dbReference type="SAM" id="Phobius"/>
    </source>
</evidence>
<feature type="transmembrane region" description="Helical" evidence="2">
    <location>
        <begin position="163"/>
        <end position="183"/>
    </location>
</feature>
<keyword evidence="4" id="KW-1185">Reference proteome</keyword>
<dbReference type="AlphaFoldDB" id="A0A9N9I4B7"/>
<gene>
    <name evidence="3" type="ORF">RFULGI_LOCUS11322</name>
</gene>
<dbReference type="InterPro" id="IPR036259">
    <property type="entry name" value="MFS_trans_sf"/>
</dbReference>
<keyword evidence="2" id="KW-0812">Transmembrane</keyword>
<evidence type="ECO:0000313" key="4">
    <source>
        <dbReference type="Proteomes" id="UP000789396"/>
    </source>
</evidence>
<reference evidence="3" key="1">
    <citation type="submission" date="2021-06" db="EMBL/GenBank/DDBJ databases">
        <authorList>
            <person name="Kallberg Y."/>
            <person name="Tangrot J."/>
            <person name="Rosling A."/>
        </authorList>
    </citation>
    <scope>NUCLEOTIDE SEQUENCE</scope>
    <source>
        <strain evidence="3">IN212</strain>
    </source>
</reference>
<feature type="region of interest" description="Disordered" evidence="1">
    <location>
        <begin position="1"/>
        <end position="26"/>
    </location>
</feature>
<dbReference type="InterPro" id="IPR052187">
    <property type="entry name" value="MFSD1"/>
</dbReference>
<dbReference type="OrthoDB" id="2397078at2759"/>
<comment type="caution">
    <text evidence="3">The sequence shown here is derived from an EMBL/GenBank/DDBJ whole genome shotgun (WGS) entry which is preliminary data.</text>
</comment>
<feature type="region of interest" description="Disordered" evidence="1">
    <location>
        <begin position="58"/>
        <end position="80"/>
    </location>
</feature>
<dbReference type="PANTHER" id="PTHR23512">
    <property type="entry name" value="MAJOR FACILITATOR SUPERFAMILY DOMAIN-CONTAINING PROTEIN 1"/>
    <property type="match status" value="1"/>
</dbReference>
<evidence type="ECO:0000256" key="1">
    <source>
        <dbReference type="SAM" id="MobiDB-lite"/>
    </source>
</evidence>
<proteinExistence type="predicted"/>
<protein>
    <submittedName>
        <fullName evidence="3">6108_t:CDS:1</fullName>
    </submittedName>
</protein>
<feature type="compositionally biased region" description="Polar residues" evidence="1">
    <location>
        <begin position="62"/>
        <end position="77"/>
    </location>
</feature>
<dbReference type="Proteomes" id="UP000789396">
    <property type="component" value="Unassembled WGS sequence"/>
</dbReference>
<organism evidence="3 4">
    <name type="scientific">Racocetra fulgida</name>
    <dbReference type="NCBI Taxonomy" id="60492"/>
    <lineage>
        <taxon>Eukaryota</taxon>
        <taxon>Fungi</taxon>
        <taxon>Fungi incertae sedis</taxon>
        <taxon>Mucoromycota</taxon>
        <taxon>Glomeromycotina</taxon>
        <taxon>Glomeromycetes</taxon>
        <taxon>Diversisporales</taxon>
        <taxon>Gigasporaceae</taxon>
        <taxon>Racocetra</taxon>
    </lineage>
</organism>
<keyword evidence="2" id="KW-0472">Membrane</keyword>